<evidence type="ECO:0000313" key="8">
    <source>
        <dbReference type="Proteomes" id="UP000446866"/>
    </source>
</evidence>
<protein>
    <submittedName>
        <fullName evidence="7">AAA family ATPase</fullName>
    </submittedName>
</protein>
<dbReference type="InterPro" id="IPR003593">
    <property type="entry name" value="AAA+_ATPase"/>
</dbReference>
<dbReference type="PROSITE" id="PS00675">
    <property type="entry name" value="SIGMA54_INTERACT_1"/>
    <property type="match status" value="1"/>
</dbReference>
<dbReference type="Gene3D" id="1.10.8.60">
    <property type="match status" value="1"/>
</dbReference>
<sequence length="671" mass="76155">MKTHRSMLPMKKVIILYRNSKDSVNTPASEFIYDNLRSVFSDYAVFENCFMADLKENEILHADAFLAVDARVFQKAKECVADFSNVIKMGRSIEQSVLITLQDIPADTNVLVVNDSYSTAVNTVNMFYELGISHLNFVPFDKELAHTTIYDDLSLAVTPSEKHFVPAHIKNIIDIGYRKVSFDTMFRLMKLLDLDNSVVNRNLFRYMQSLAEPDTIFNTNYIYEYLKTQTLSFVTNSNKSCVFLTDQHMNIIYANDPVEGISRKDHSSLLDAGQLVELKDSLDSESGNPYTTINGTDYYYDKYPIKLIDEVIGYFVVLKEKSQLLPVNKVNLQKGYVAKYHFQDIVHMSEEIQNSIQTAKLISLTEHTVLIYGESGTGKEVFAQAIHNASKRANAPFVAVNCAALPENLLESELFGYEPGAFTGAIAKGKAGLFEQANHGTIFLDEISDISPNLQSKLLRVIQEKQVMRIGTDHIINIDVRLIAATNRDLKQAVQEKTFRSDLFYRLNVLPIRIPPLRKRMKDIIPLLKYFLGTSYDNLTPQELRQLTAYSWPGNVRELENFCTYYKTLSSFPEYLYEEISVPEDCPSTAEVQIEILKLIRKNTKISHGIGRTGLAELLKKQGLYLSDRALRPILNQLQQDGLIEIGKGRHGMRITKKGSSLLTSDSSEKH</sequence>
<dbReference type="InterPro" id="IPR036390">
    <property type="entry name" value="WH_DNA-bd_sf"/>
</dbReference>
<proteinExistence type="predicted"/>
<dbReference type="Proteomes" id="UP000446866">
    <property type="component" value="Unassembled WGS sequence"/>
</dbReference>
<evidence type="ECO:0000313" key="7">
    <source>
        <dbReference type="EMBL" id="NBH60551.1"/>
    </source>
</evidence>
<dbReference type="Pfam" id="PF08461">
    <property type="entry name" value="WHD_RNase_R"/>
    <property type="match status" value="1"/>
</dbReference>
<dbReference type="InterPro" id="IPR013668">
    <property type="entry name" value="RNase_R_HTH_12"/>
</dbReference>
<name>A0A845QHG8_9FIRM</name>
<evidence type="ECO:0000256" key="1">
    <source>
        <dbReference type="ARBA" id="ARBA00022741"/>
    </source>
</evidence>
<evidence type="ECO:0000256" key="4">
    <source>
        <dbReference type="ARBA" id="ARBA00023125"/>
    </source>
</evidence>
<dbReference type="SMART" id="SM00382">
    <property type="entry name" value="AAA"/>
    <property type="match status" value="1"/>
</dbReference>
<dbReference type="CDD" id="cd00009">
    <property type="entry name" value="AAA"/>
    <property type="match status" value="1"/>
</dbReference>
<keyword evidence="3" id="KW-0805">Transcription regulation</keyword>
<keyword evidence="5" id="KW-0804">Transcription</keyword>
<dbReference type="SUPFAM" id="SSF46785">
    <property type="entry name" value="Winged helix' DNA-binding domain"/>
    <property type="match status" value="1"/>
</dbReference>
<dbReference type="InterPro" id="IPR027417">
    <property type="entry name" value="P-loop_NTPase"/>
</dbReference>
<gene>
    <name evidence="7" type="ORF">D0435_02535</name>
</gene>
<evidence type="ECO:0000259" key="6">
    <source>
        <dbReference type="PROSITE" id="PS50045"/>
    </source>
</evidence>
<keyword evidence="4" id="KW-0238">DNA-binding</keyword>
<dbReference type="GO" id="GO:0005524">
    <property type="term" value="F:ATP binding"/>
    <property type="evidence" value="ECO:0007669"/>
    <property type="project" value="UniProtKB-KW"/>
</dbReference>
<dbReference type="InterPro" id="IPR058031">
    <property type="entry name" value="AAA_lid_NorR"/>
</dbReference>
<dbReference type="GO" id="GO:0006355">
    <property type="term" value="P:regulation of DNA-templated transcription"/>
    <property type="evidence" value="ECO:0007669"/>
    <property type="project" value="InterPro"/>
</dbReference>
<keyword evidence="2" id="KW-0067">ATP-binding</keyword>
<accession>A0A845QHG8</accession>
<feature type="domain" description="Sigma-54 factor interaction" evidence="6">
    <location>
        <begin position="345"/>
        <end position="561"/>
    </location>
</feature>
<dbReference type="SUPFAM" id="SSF52540">
    <property type="entry name" value="P-loop containing nucleoside triphosphate hydrolases"/>
    <property type="match status" value="1"/>
</dbReference>
<dbReference type="Gene3D" id="1.10.10.10">
    <property type="entry name" value="Winged helix-like DNA-binding domain superfamily/Winged helix DNA-binding domain"/>
    <property type="match status" value="1"/>
</dbReference>
<keyword evidence="1" id="KW-0547">Nucleotide-binding</keyword>
<dbReference type="Gene3D" id="3.40.50.300">
    <property type="entry name" value="P-loop containing nucleotide triphosphate hydrolases"/>
    <property type="match status" value="1"/>
</dbReference>
<dbReference type="EMBL" id="QXWK01000003">
    <property type="protein sequence ID" value="NBH60551.1"/>
    <property type="molecule type" value="Genomic_DNA"/>
</dbReference>
<dbReference type="PROSITE" id="PS50045">
    <property type="entry name" value="SIGMA54_INTERACT_4"/>
    <property type="match status" value="1"/>
</dbReference>
<dbReference type="PROSITE" id="PS00688">
    <property type="entry name" value="SIGMA54_INTERACT_3"/>
    <property type="match status" value="1"/>
</dbReference>
<keyword evidence="8" id="KW-1185">Reference proteome</keyword>
<evidence type="ECO:0000256" key="2">
    <source>
        <dbReference type="ARBA" id="ARBA00022840"/>
    </source>
</evidence>
<dbReference type="GO" id="GO:0003677">
    <property type="term" value="F:DNA binding"/>
    <property type="evidence" value="ECO:0007669"/>
    <property type="project" value="UniProtKB-KW"/>
</dbReference>
<dbReference type="FunFam" id="3.40.50.300:FF:000006">
    <property type="entry name" value="DNA-binding transcriptional regulator NtrC"/>
    <property type="match status" value="1"/>
</dbReference>
<reference evidence="7 8" key="1">
    <citation type="submission" date="2018-08" db="EMBL/GenBank/DDBJ databases">
        <title>Murine metabolic-syndrome-specific gut microbial biobank.</title>
        <authorList>
            <person name="Liu C."/>
        </authorList>
    </citation>
    <scope>NUCLEOTIDE SEQUENCE [LARGE SCALE GENOMIC DNA]</scope>
    <source>
        <strain evidence="7 8">28</strain>
    </source>
</reference>
<evidence type="ECO:0000256" key="3">
    <source>
        <dbReference type="ARBA" id="ARBA00023015"/>
    </source>
</evidence>
<dbReference type="PANTHER" id="PTHR32071">
    <property type="entry name" value="TRANSCRIPTIONAL REGULATORY PROTEIN"/>
    <property type="match status" value="1"/>
</dbReference>
<evidence type="ECO:0000256" key="5">
    <source>
        <dbReference type="ARBA" id="ARBA00023163"/>
    </source>
</evidence>
<dbReference type="InterPro" id="IPR002078">
    <property type="entry name" value="Sigma_54_int"/>
</dbReference>
<dbReference type="InterPro" id="IPR025662">
    <property type="entry name" value="Sigma_54_int_dom_ATP-bd_1"/>
</dbReference>
<organism evidence="7 8">
    <name type="scientific">Anaerotruncus colihominis</name>
    <dbReference type="NCBI Taxonomy" id="169435"/>
    <lineage>
        <taxon>Bacteria</taxon>
        <taxon>Bacillati</taxon>
        <taxon>Bacillota</taxon>
        <taxon>Clostridia</taxon>
        <taxon>Eubacteriales</taxon>
        <taxon>Oscillospiraceae</taxon>
        <taxon>Anaerotruncus</taxon>
    </lineage>
</organism>
<comment type="caution">
    <text evidence="7">The sequence shown here is derived from an EMBL/GenBank/DDBJ whole genome shotgun (WGS) entry which is preliminary data.</text>
</comment>
<dbReference type="InterPro" id="IPR036388">
    <property type="entry name" value="WH-like_DNA-bd_sf"/>
</dbReference>
<dbReference type="Pfam" id="PF25601">
    <property type="entry name" value="AAA_lid_14"/>
    <property type="match status" value="1"/>
</dbReference>
<dbReference type="Pfam" id="PF00158">
    <property type="entry name" value="Sigma54_activat"/>
    <property type="match status" value="1"/>
</dbReference>
<dbReference type="AlphaFoldDB" id="A0A845QHG8"/>
<dbReference type="InterPro" id="IPR025944">
    <property type="entry name" value="Sigma_54_int_dom_CS"/>
</dbReference>